<dbReference type="RefSeq" id="WP_162442042.1">
    <property type="nucleotide sequence ID" value="NZ_CP048222.1"/>
</dbReference>
<dbReference type="SUPFAM" id="SSF55874">
    <property type="entry name" value="ATPase domain of HSP90 chaperone/DNA topoisomerase II/histidine kinase"/>
    <property type="match status" value="1"/>
</dbReference>
<dbReference type="GO" id="GO:0004674">
    <property type="term" value="F:protein serine/threonine kinase activity"/>
    <property type="evidence" value="ECO:0007669"/>
    <property type="project" value="UniProtKB-KW"/>
</dbReference>
<keyword evidence="3" id="KW-0067">ATP-binding</keyword>
<keyword evidence="1" id="KW-0418">Kinase</keyword>
<feature type="domain" description="Histidine kinase/HSP90-like ATPase" evidence="2">
    <location>
        <begin position="12"/>
        <end position="130"/>
    </location>
</feature>
<gene>
    <name evidence="3" type="ORF">GXP67_04430</name>
</gene>
<dbReference type="PANTHER" id="PTHR35526">
    <property type="entry name" value="ANTI-SIGMA-F FACTOR RSBW-RELATED"/>
    <property type="match status" value="1"/>
</dbReference>
<name>A0A6C0GD95_9BACT</name>
<organism evidence="3 4">
    <name type="scientific">Rhodocytophaga rosea</name>
    <dbReference type="NCBI Taxonomy" id="2704465"/>
    <lineage>
        <taxon>Bacteria</taxon>
        <taxon>Pseudomonadati</taxon>
        <taxon>Bacteroidota</taxon>
        <taxon>Cytophagia</taxon>
        <taxon>Cytophagales</taxon>
        <taxon>Rhodocytophagaceae</taxon>
        <taxon>Rhodocytophaga</taxon>
    </lineage>
</organism>
<dbReference type="KEGG" id="rhoz:GXP67_04430"/>
<dbReference type="GO" id="GO:0005524">
    <property type="term" value="F:ATP binding"/>
    <property type="evidence" value="ECO:0007669"/>
    <property type="project" value="UniProtKB-KW"/>
</dbReference>
<dbReference type="Proteomes" id="UP000480178">
    <property type="component" value="Chromosome"/>
</dbReference>
<dbReference type="PANTHER" id="PTHR35526:SF3">
    <property type="entry name" value="ANTI-SIGMA-F FACTOR RSBW"/>
    <property type="match status" value="1"/>
</dbReference>
<keyword evidence="1" id="KW-0723">Serine/threonine-protein kinase</keyword>
<dbReference type="Pfam" id="PF13581">
    <property type="entry name" value="HATPase_c_2"/>
    <property type="match status" value="1"/>
</dbReference>
<evidence type="ECO:0000313" key="4">
    <source>
        <dbReference type="Proteomes" id="UP000480178"/>
    </source>
</evidence>
<proteinExistence type="predicted"/>
<dbReference type="InterPro" id="IPR036890">
    <property type="entry name" value="HATPase_C_sf"/>
</dbReference>
<protein>
    <submittedName>
        <fullName evidence="3">ATP-binding protein</fullName>
    </submittedName>
</protein>
<evidence type="ECO:0000259" key="2">
    <source>
        <dbReference type="Pfam" id="PF13581"/>
    </source>
</evidence>
<keyword evidence="4" id="KW-1185">Reference proteome</keyword>
<dbReference type="EMBL" id="CP048222">
    <property type="protein sequence ID" value="QHT65969.1"/>
    <property type="molecule type" value="Genomic_DNA"/>
</dbReference>
<dbReference type="AlphaFoldDB" id="A0A6C0GD95"/>
<evidence type="ECO:0000256" key="1">
    <source>
        <dbReference type="ARBA" id="ARBA00022527"/>
    </source>
</evidence>
<dbReference type="InterPro" id="IPR050267">
    <property type="entry name" value="Anti-sigma-factor_SerPK"/>
</dbReference>
<keyword evidence="3" id="KW-0547">Nucleotide-binding</keyword>
<dbReference type="InterPro" id="IPR003594">
    <property type="entry name" value="HATPase_dom"/>
</dbReference>
<reference evidence="3 4" key="1">
    <citation type="submission" date="2020-01" db="EMBL/GenBank/DDBJ databases">
        <authorList>
            <person name="Kim M.K."/>
        </authorList>
    </citation>
    <scope>NUCLEOTIDE SEQUENCE [LARGE SCALE GENOMIC DNA]</scope>
    <source>
        <strain evidence="3 4">172606-1</strain>
    </source>
</reference>
<accession>A0A6C0GD95</accession>
<sequence>MIHYYKFFCSRENLKGIREFVKSVLRNYSLSELEINQMVLAVDEVCANLIIHSHKCNPGDAIELSIKNSKEGIEFEIIDRDAVYFDLESHKPPDVRQMVREGKNGGVGLWLVKQFMDKVEVEYKDTQSTWRLYKDLSLQTRV</sequence>
<evidence type="ECO:0000313" key="3">
    <source>
        <dbReference type="EMBL" id="QHT65969.1"/>
    </source>
</evidence>
<keyword evidence="1" id="KW-0808">Transferase</keyword>
<dbReference type="CDD" id="cd16936">
    <property type="entry name" value="HATPase_RsbW-like"/>
    <property type="match status" value="1"/>
</dbReference>
<dbReference type="Gene3D" id="3.30.565.10">
    <property type="entry name" value="Histidine kinase-like ATPase, C-terminal domain"/>
    <property type="match status" value="1"/>
</dbReference>